<evidence type="ECO:0000259" key="10">
    <source>
        <dbReference type="PROSITE" id="PS50893"/>
    </source>
</evidence>
<name>A0A6S6SRI8_9BACT</name>
<dbReference type="GO" id="GO:0005886">
    <property type="term" value="C:plasma membrane"/>
    <property type="evidence" value="ECO:0007669"/>
    <property type="project" value="UniProtKB-SubCell"/>
</dbReference>
<dbReference type="PANTHER" id="PTHR43394">
    <property type="entry name" value="ATP-DEPENDENT PERMEASE MDL1, MITOCHONDRIAL"/>
    <property type="match status" value="1"/>
</dbReference>
<evidence type="ECO:0000256" key="8">
    <source>
        <dbReference type="ARBA" id="ARBA00023136"/>
    </source>
</evidence>
<evidence type="ECO:0000256" key="3">
    <source>
        <dbReference type="ARBA" id="ARBA00022475"/>
    </source>
</evidence>
<dbReference type="Gene3D" id="1.20.1560.10">
    <property type="entry name" value="ABC transporter type 1, transmembrane domain"/>
    <property type="match status" value="1"/>
</dbReference>
<feature type="domain" description="ABC transmembrane type-1" evidence="11">
    <location>
        <begin position="19"/>
        <end position="327"/>
    </location>
</feature>
<reference evidence="12" key="1">
    <citation type="submission" date="2020-01" db="EMBL/GenBank/DDBJ databases">
        <authorList>
            <person name="Meier V. D."/>
            <person name="Meier V D."/>
        </authorList>
    </citation>
    <scope>NUCLEOTIDE SEQUENCE</scope>
    <source>
        <strain evidence="12">HLG_WM_MAG_10</strain>
    </source>
</reference>
<dbReference type="InterPro" id="IPR036640">
    <property type="entry name" value="ABC1_TM_sf"/>
</dbReference>
<evidence type="ECO:0000313" key="12">
    <source>
        <dbReference type="EMBL" id="CAA6805260.1"/>
    </source>
</evidence>
<dbReference type="InterPro" id="IPR017871">
    <property type="entry name" value="ABC_transporter-like_CS"/>
</dbReference>
<gene>
    <name evidence="12" type="ORF">HELGO_WM33800</name>
</gene>
<evidence type="ECO:0000256" key="2">
    <source>
        <dbReference type="ARBA" id="ARBA00022448"/>
    </source>
</evidence>
<dbReference type="InterPro" id="IPR039421">
    <property type="entry name" value="Type_1_exporter"/>
</dbReference>
<feature type="transmembrane region" description="Helical" evidence="9">
    <location>
        <begin position="186"/>
        <end position="203"/>
    </location>
</feature>
<keyword evidence="6 12" id="KW-0067">ATP-binding</keyword>
<feature type="transmembrane region" description="Helical" evidence="9">
    <location>
        <begin position="77"/>
        <end position="94"/>
    </location>
</feature>
<evidence type="ECO:0000256" key="9">
    <source>
        <dbReference type="SAM" id="Phobius"/>
    </source>
</evidence>
<dbReference type="InterPro" id="IPR003593">
    <property type="entry name" value="AAA+_ATPase"/>
</dbReference>
<evidence type="ECO:0000259" key="11">
    <source>
        <dbReference type="PROSITE" id="PS50929"/>
    </source>
</evidence>
<dbReference type="AlphaFoldDB" id="A0A6S6SRI8"/>
<keyword evidence="2" id="KW-0813">Transport</keyword>
<feature type="transmembrane region" description="Helical" evidence="9">
    <location>
        <begin position="163"/>
        <end position="180"/>
    </location>
</feature>
<dbReference type="PANTHER" id="PTHR43394:SF1">
    <property type="entry name" value="ATP-BINDING CASSETTE SUB-FAMILY B MEMBER 10, MITOCHONDRIAL"/>
    <property type="match status" value="1"/>
</dbReference>
<dbReference type="PROSITE" id="PS50929">
    <property type="entry name" value="ABC_TM1F"/>
    <property type="match status" value="1"/>
</dbReference>
<evidence type="ECO:0000256" key="5">
    <source>
        <dbReference type="ARBA" id="ARBA00022741"/>
    </source>
</evidence>
<keyword evidence="7 9" id="KW-1133">Transmembrane helix</keyword>
<keyword evidence="4 9" id="KW-0812">Transmembrane</keyword>
<evidence type="ECO:0000256" key="6">
    <source>
        <dbReference type="ARBA" id="ARBA00022840"/>
    </source>
</evidence>
<dbReference type="SMART" id="SM00382">
    <property type="entry name" value="AAA"/>
    <property type="match status" value="1"/>
</dbReference>
<dbReference type="SUPFAM" id="SSF90123">
    <property type="entry name" value="ABC transporter transmembrane region"/>
    <property type="match status" value="1"/>
</dbReference>
<dbReference type="GO" id="GO:0016887">
    <property type="term" value="F:ATP hydrolysis activity"/>
    <property type="evidence" value="ECO:0007669"/>
    <property type="project" value="InterPro"/>
</dbReference>
<dbReference type="InterPro" id="IPR003439">
    <property type="entry name" value="ABC_transporter-like_ATP-bd"/>
</dbReference>
<organism evidence="12">
    <name type="scientific">uncultured Aureispira sp</name>
    <dbReference type="NCBI Taxonomy" id="1331704"/>
    <lineage>
        <taxon>Bacteria</taxon>
        <taxon>Pseudomonadati</taxon>
        <taxon>Bacteroidota</taxon>
        <taxon>Saprospiria</taxon>
        <taxon>Saprospirales</taxon>
        <taxon>Saprospiraceae</taxon>
        <taxon>Aureispira</taxon>
        <taxon>environmental samples</taxon>
    </lineage>
</organism>
<dbReference type="GO" id="GO:0005524">
    <property type="term" value="F:ATP binding"/>
    <property type="evidence" value="ECO:0007669"/>
    <property type="project" value="UniProtKB-KW"/>
</dbReference>
<sequence>MQKFYQLWAVLDKWKPWYLIAGVLLTFSSLVRMLEPKIIQIAVDGVVKFFATPKNKAPDWIVRQFYKVLPSIESNNLTWVLFCIGVLLVCIVSLKAMTSFTANILVANNTEKAIKHFRDNLFAHIQTLSLSQMSQIPTGELIQRCTGDIGTIKKFIGSQISELIRLAALAIGAFAMMWFVHPTYAFISILLFFPILLTSYFFFKKEQFVWEEHEQEQDKLTAIIQENLSGIRVVKAFAEEENETLRFAAQNEAKRTIGVRHIDLHMVFWPLSDWLVNLQIALSLFAGGYYSLLGEITVGEYASFFTYAIMVTWPMRNLGKIVSQLGMAGVAMERITQILDAEVEEYDPTNTPVLTEPLGAIEFKNVWFAYPENPIKRNAKNASWTSDRTTQTTTNKKWALRDVSFKIKQGDQLAIMGPTGAGKSTLIALLLRFYEPDKGSIWMNGKPLDTYDKLFLRHHVGLVLQKPFLFSTSILANIAYARNNLDGNLQLASQTATSSEAIIAAAKDACVTDFIDKMSAGYDTLVGEKGVTLSGGQKQRVALARTLLSTPQILILDDATSAVDTETEFKIQQALHRRMEGKTTLIISHRLTSVQHADQILILKEGAVLEFGDHATLLKNKLFYKEVFDIQSSIKDSIQE</sequence>
<evidence type="ECO:0000256" key="1">
    <source>
        <dbReference type="ARBA" id="ARBA00004651"/>
    </source>
</evidence>
<feature type="transmembrane region" description="Helical" evidence="9">
    <location>
        <begin position="16"/>
        <end position="34"/>
    </location>
</feature>
<accession>A0A6S6SRI8</accession>
<dbReference type="GO" id="GO:0015421">
    <property type="term" value="F:ABC-type oligopeptide transporter activity"/>
    <property type="evidence" value="ECO:0007669"/>
    <property type="project" value="TreeGrafter"/>
</dbReference>
<dbReference type="PROSITE" id="PS50893">
    <property type="entry name" value="ABC_TRANSPORTER_2"/>
    <property type="match status" value="1"/>
</dbReference>
<dbReference type="FunFam" id="3.40.50.300:FF:000221">
    <property type="entry name" value="Multidrug ABC transporter ATP-binding protein"/>
    <property type="match status" value="1"/>
</dbReference>
<evidence type="ECO:0000256" key="4">
    <source>
        <dbReference type="ARBA" id="ARBA00022692"/>
    </source>
</evidence>
<dbReference type="InterPro" id="IPR011527">
    <property type="entry name" value="ABC1_TM_dom"/>
</dbReference>
<dbReference type="Pfam" id="PF00664">
    <property type="entry name" value="ABC_membrane"/>
    <property type="match status" value="1"/>
</dbReference>
<keyword evidence="8 9" id="KW-0472">Membrane</keyword>
<feature type="domain" description="ABC transporter" evidence="10">
    <location>
        <begin position="361"/>
        <end position="630"/>
    </location>
</feature>
<protein>
    <submittedName>
        <fullName evidence="12">ABC transporter ATP-binding protein</fullName>
    </submittedName>
</protein>
<dbReference type="InterPro" id="IPR027417">
    <property type="entry name" value="P-loop_NTPase"/>
</dbReference>
<proteinExistence type="predicted"/>
<dbReference type="EMBL" id="CACVAQ010000106">
    <property type="protein sequence ID" value="CAA6805260.1"/>
    <property type="molecule type" value="Genomic_DNA"/>
</dbReference>
<feature type="transmembrane region" description="Helical" evidence="9">
    <location>
        <begin position="298"/>
        <end position="315"/>
    </location>
</feature>
<keyword evidence="5" id="KW-0547">Nucleotide-binding</keyword>
<dbReference type="Gene3D" id="3.40.50.300">
    <property type="entry name" value="P-loop containing nucleotide triphosphate hydrolases"/>
    <property type="match status" value="1"/>
</dbReference>
<dbReference type="CDD" id="cd18542">
    <property type="entry name" value="ABC_6TM_YknU_like"/>
    <property type="match status" value="1"/>
</dbReference>
<keyword evidence="3" id="KW-1003">Cell membrane</keyword>
<dbReference type="Pfam" id="PF00005">
    <property type="entry name" value="ABC_tran"/>
    <property type="match status" value="1"/>
</dbReference>
<dbReference type="SUPFAM" id="SSF52540">
    <property type="entry name" value="P-loop containing nucleoside triphosphate hydrolases"/>
    <property type="match status" value="1"/>
</dbReference>
<comment type="subcellular location">
    <subcellularLocation>
        <location evidence="1">Cell membrane</location>
        <topology evidence="1">Multi-pass membrane protein</topology>
    </subcellularLocation>
</comment>
<dbReference type="PROSITE" id="PS00211">
    <property type="entry name" value="ABC_TRANSPORTER_1"/>
    <property type="match status" value="1"/>
</dbReference>
<evidence type="ECO:0000256" key="7">
    <source>
        <dbReference type="ARBA" id="ARBA00022989"/>
    </source>
</evidence>